<evidence type="ECO:0000313" key="2">
    <source>
        <dbReference type="Proteomes" id="UP000556329"/>
    </source>
</evidence>
<comment type="caution">
    <text evidence="1">The sequence shown here is derived from an EMBL/GenBank/DDBJ whole genome shotgun (WGS) entry which is preliminary data.</text>
</comment>
<dbReference type="EMBL" id="JACHEF010000006">
    <property type="protein sequence ID" value="MBB6412771.1"/>
    <property type="molecule type" value="Genomic_DNA"/>
</dbReference>
<keyword evidence="2" id="KW-1185">Reference proteome</keyword>
<organism evidence="1 2">
    <name type="scientific">Mesorhizobium sangaii</name>
    <dbReference type="NCBI Taxonomy" id="505389"/>
    <lineage>
        <taxon>Bacteria</taxon>
        <taxon>Pseudomonadati</taxon>
        <taxon>Pseudomonadota</taxon>
        <taxon>Alphaproteobacteria</taxon>
        <taxon>Hyphomicrobiales</taxon>
        <taxon>Phyllobacteriaceae</taxon>
        <taxon>Mesorhizobium</taxon>
    </lineage>
</organism>
<dbReference type="AlphaFoldDB" id="A0A841PFY8"/>
<gene>
    <name evidence="1" type="ORF">HNQ71_005463</name>
</gene>
<name>A0A841PFY8_9HYPH</name>
<proteinExistence type="predicted"/>
<evidence type="ECO:0000313" key="1">
    <source>
        <dbReference type="EMBL" id="MBB6412771.1"/>
    </source>
</evidence>
<protein>
    <submittedName>
        <fullName evidence="1">Uncharacterized protein</fullName>
    </submittedName>
</protein>
<reference evidence="1 2" key="1">
    <citation type="submission" date="2020-08" db="EMBL/GenBank/DDBJ databases">
        <title>Genomic Encyclopedia of Type Strains, Phase IV (KMG-IV): sequencing the most valuable type-strain genomes for metagenomic binning, comparative biology and taxonomic classification.</title>
        <authorList>
            <person name="Goeker M."/>
        </authorList>
    </citation>
    <scope>NUCLEOTIDE SEQUENCE [LARGE SCALE GENOMIC DNA]</scope>
    <source>
        <strain evidence="1 2">DSM 100039</strain>
    </source>
</reference>
<sequence length="39" mass="4433">MRLARDLAMLQWTCVEAATGGWTVVDMKADWAEVFSFEP</sequence>
<dbReference type="Proteomes" id="UP000556329">
    <property type="component" value="Unassembled WGS sequence"/>
</dbReference>
<accession>A0A841PFY8</accession>